<dbReference type="AlphaFoldDB" id="A0A2K4ZIU4"/>
<sequence>MKNLQGRSAVLDVHAVDDADKEFDVEIQRKDAGAGAKRARHNSSLLDAHILKAGDDTEDIPDSYVIFITENDVMKGNQPIYPVERYVTIGENKVLFGDGSHIIYVNGKYRGNDEIGKLMHDFSCTNPDDMNYETLAKKARYFKQDEKGVAAMCKIMEDMRNEAEQNKAKKTAVHLIKLGKMTLEEIAEATELSLDIVKELESQSMQLA</sequence>
<protein>
    <submittedName>
        <fullName evidence="1">PD-(D/E)XK nuclease family transposase</fullName>
    </submittedName>
</protein>
<keyword evidence="2" id="KW-1185">Reference proteome</keyword>
<evidence type="ECO:0000313" key="1">
    <source>
        <dbReference type="EMBL" id="SOY30322.1"/>
    </source>
</evidence>
<dbReference type="EMBL" id="OFSM01000015">
    <property type="protein sequence ID" value="SOY30322.1"/>
    <property type="molecule type" value="Genomic_DNA"/>
</dbReference>
<dbReference type="RefSeq" id="WP_306817625.1">
    <property type="nucleotide sequence ID" value="NZ_JANJZD010000015.1"/>
</dbReference>
<accession>A0A2K4ZIU4</accession>
<gene>
    <name evidence="1" type="ORF">AMURIS_03049</name>
</gene>
<reference evidence="1 2" key="1">
    <citation type="submission" date="2018-01" db="EMBL/GenBank/DDBJ databases">
        <authorList>
            <person name="Gaut B.S."/>
            <person name="Morton B.R."/>
            <person name="Clegg M.T."/>
            <person name="Duvall M.R."/>
        </authorList>
    </citation>
    <scope>NUCLEOTIDE SEQUENCE [LARGE SCALE GENOMIC DNA]</scope>
    <source>
        <strain evidence="1">GP69</strain>
    </source>
</reference>
<name>A0A2K4ZIU4_9FIRM</name>
<evidence type="ECO:0000313" key="2">
    <source>
        <dbReference type="Proteomes" id="UP000236311"/>
    </source>
</evidence>
<dbReference type="Proteomes" id="UP000236311">
    <property type="component" value="Unassembled WGS sequence"/>
</dbReference>
<organism evidence="1 2">
    <name type="scientific">Acetatifactor muris</name>
    <dbReference type="NCBI Taxonomy" id="879566"/>
    <lineage>
        <taxon>Bacteria</taxon>
        <taxon>Bacillati</taxon>
        <taxon>Bacillota</taxon>
        <taxon>Clostridia</taxon>
        <taxon>Lachnospirales</taxon>
        <taxon>Lachnospiraceae</taxon>
        <taxon>Acetatifactor</taxon>
    </lineage>
</organism>
<proteinExistence type="predicted"/>